<keyword evidence="1" id="KW-1133">Transmembrane helix</keyword>
<comment type="caution">
    <text evidence="3">The sequence shown here is derived from an EMBL/GenBank/DDBJ whole genome shotgun (WGS) entry which is preliminary data.</text>
</comment>
<dbReference type="Proteomes" id="UP001151088">
    <property type="component" value="Unassembled WGS sequence"/>
</dbReference>
<sequence length="146" mass="15804">MMDELITGVAVNVAVMLVHLSATLTLLALTRPFEKALWKFPHARVTFALLTANVILLSAHLIEVGIWGGVYGYLGLVSNPGDAYYSAFVNYTTLGYGDVLQATRTRLLGPMAAGSGIMMFGWSTALLIYVLQSHLPHLLGARREAP</sequence>
<reference evidence="3" key="1">
    <citation type="submission" date="2022-08" db="EMBL/GenBank/DDBJ databases">
        <authorList>
            <person name="Li F."/>
        </authorList>
    </citation>
    <scope>NUCLEOTIDE SEQUENCE</scope>
    <source>
        <strain evidence="3">MQZ15Z-1</strain>
    </source>
</reference>
<gene>
    <name evidence="3" type="ORF">NVS89_21360</name>
</gene>
<evidence type="ECO:0000313" key="3">
    <source>
        <dbReference type="EMBL" id="MCS0497644.1"/>
    </source>
</evidence>
<evidence type="ECO:0000259" key="2">
    <source>
        <dbReference type="Pfam" id="PF07885"/>
    </source>
</evidence>
<evidence type="ECO:0000256" key="1">
    <source>
        <dbReference type="SAM" id="Phobius"/>
    </source>
</evidence>
<keyword evidence="4" id="KW-1185">Reference proteome</keyword>
<evidence type="ECO:0000313" key="4">
    <source>
        <dbReference type="Proteomes" id="UP001151088"/>
    </source>
</evidence>
<feature type="transmembrane region" description="Helical" evidence="1">
    <location>
        <begin position="50"/>
        <end position="71"/>
    </location>
</feature>
<dbReference type="EMBL" id="JANTHZ010000013">
    <property type="protein sequence ID" value="MCS0497644.1"/>
    <property type="molecule type" value="Genomic_DNA"/>
</dbReference>
<dbReference type="SUPFAM" id="SSF81324">
    <property type="entry name" value="Voltage-gated potassium channels"/>
    <property type="match status" value="1"/>
</dbReference>
<protein>
    <submittedName>
        <fullName evidence="3">Potassium channel family protein</fullName>
    </submittedName>
</protein>
<dbReference type="AlphaFoldDB" id="A0A9X2PHQ9"/>
<feature type="transmembrane region" description="Helical" evidence="1">
    <location>
        <begin position="107"/>
        <end position="131"/>
    </location>
</feature>
<dbReference type="RefSeq" id="WP_258734789.1">
    <property type="nucleotide sequence ID" value="NZ_JANTHY010000006.1"/>
</dbReference>
<dbReference type="GO" id="GO:0034220">
    <property type="term" value="P:monoatomic ion transmembrane transport"/>
    <property type="evidence" value="ECO:0007669"/>
    <property type="project" value="UniProtKB-KW"/>
</dbReference>
<accession>A0A9X2PHQ9</accession>
<keyword evidence="1" id="KW-0812">Transmembrane</keyword>
<feature type="transmembrane region" description="Helical" evidence="1">
    <location>
        <begin position="6"/>
        <end position="29"/>
    </location>
</feature>
<keyword evidence="1" id="KW-0472">Membrane</keyword>
<dbReference type="InterPro" id="IPR013099">
    <property type="entry name" value="K_chnl_dom"/>
</dbReference>
<organism evidence="3 4">
    <name type="scientific">Ancylobacter mangrovi</name>
    <dbReference type="NCBI Taxonomy" id="2972472"/>
    <lineage>
        <taxon>Bacteria</taxon>
        <taxon>Pseudomonadati</taxon>
        <taxon>Pseudomonadota</taxon>
        <taxon>Alphaproteobacteria</taxon>
        <taxon>Hyphomicrobiales</taxon>
        <taxon>Xanthobacteraceae</taxon>
        <taxon>Ancylobacter</taxon>
    </lineage>
</organism>
<keyword evidence="3" id="KW-0813">Transport</keyword>
<feature type="domain" description="Potassium channel" evidence="2">
    <location>
        <begin position="60"/>
        <end position="131"/>
    </location>
</feature>
<proteinExistence type="predicted"/>
<name>A0A9X2PHQ9_9HYPH</name>
<keyword evidence="3" id="KW-0406">Ion transport</keyword>
<dbReference type="Pfam" id="PF07885">
    <property type="entry name" value="Ion_trans_2"/>
    <property type="match status" value="1"/>
</dbReference>
<keyword evidence="3" id="KW-0407">Ion channel</keyword>